<evidence type="ECO:0000313" key="2">
    <source>
        <dbReference type="Proteomes" id="UP000789920"/>
    </source>
</evidence>
<name>A0ACA9KPY2_9GLOM</name>
<feature type="non-terminal residue" evidence="1">
    <location>
        <position position="1"/>
    </location>
</feature>
<protein>
    <submittedName>
        <fullName evidence="1">21671_t:CDS:1</fullName>
    </submittedName>
</protein>
<dbReference type="Proteomes" id="UP000789920">
    <property type="component" value="Unassembled WGS sequence"/>
</dbReference>
<organism evidence="1 2">
    <name type="scientific">Racocetra persica</name>
    <dbReference type="NCBI Taxonomy" id="160502"/>
    <lineage>
        <taxon>Eukaryota</taxon>
        <taxon>Fungi</taxon>
        <taxon>Fungi incertae sedis</taxon>
        <taxon>Mucoromycota</taxon>
        <taxon>Glomeromycotina</taxon>
        <taxon>Glomeromycetes</taxon>
        <taxon>Diversisporales</taxon>
        <taxon>Gigasporaceae</taxon>
        <taxon>Racocetra</taxon>
    </lineage>
</organism>
<gene>
    <name evidence="1" type="ORF">RPERSI_LOCUS1213</name>
</gene>
<dbReference type="EMBL" id="CAJVQC010001060">
    <property type="protein sequence ID" value="CAG8486660.1"/>
    <property type="molecule type" value="Genomic_DNA"/>
</dbReference>
<sequence length="48" mass="5308">SHEAKQLTQTQSTQTNFNTEPDLNTTPLSRSNSLILSQDAQDELFGIS</sequence>
<evidence type="ECO:0000313" key="1">
    <source>
        <dbReference type="EMBL" id="CAG8486660.1"/>
    </source>
</evidence>
<reference evidence="1" key="1">
    <citation type="submission" date="2021-06" db="EMBL/GenBank/DDBJ databases">
        <authorList>
            <person name="Kallberg Y."/>
            <person name="Tangrot J."/>
            <person name="Rosling A."/>
        </authorList>
    </citation>
    <scope>NUCLEOTIDE SEQUENCE</scope>
    <source>
        <strain evidence="1">MA461A</strain>
    </source>
</reference>
<accession>A0ACA9KPY2</accession>
<keyword evidence="2" id="KW-1185">Reference proteome</keyword>
<proteinExistence type="predicted"/>
<comment type="caution">
    <text evidence="1">The sequence shown here is derived from an EMBL/GenBank/DDBJ whole genome shotgun (WGS) entry which is preliminary data.</text>
</comment>